<name>A0A0E9X6J7_ANGAN</name>
<dbReference type="AlphaFoldDB" id="A0A0E9X6J7"/>
<reference evidence="1" key="1">
    <citation type="submission" date="2014-11" db="EMBL/GenBank/DDBJ databases">
        <authorList>
            <person name="Amaro Gonzalez C."/>
        </authorList>
    </citation>
    <scope>NUCLEOTIDE SEQUENCE</scope>
</reference>
<reference evidence="1" key="2">
    <citation type="journal article" date="2015" name="Fish Shellfish Immunol.">
        <title>Early steps in the European eel (Anguilla anguilla)-Vibrio vulnificus interaction in the gills: Role of the RtxA13 toxin.</title>
        <authorList>
            <person name="Callol A."/>
            <person name="Pajuelo D."/>
            <person name="Ebbesson L."/>
            <person name="Teles M."/>
            <person name="MacKenzie S."/>
            <person name="Amaro C."/>
        </authorList>
    </citation>
    <scope>NUCLEOTIDE SEQUENCE</scope>
</reference>
<organism evidence="1">
    <name type="scientific">Anguilla anguilla</name>
    <name type="common">European freshwater eel</name>
    <name type="synonym">Muraena anguilla</name>
    <dbReference type="NCBI Taxonomy" id="7936"/>
    <lineage>
        <taxon>Eukaryota</taxon>
        <taxon>Metazoa</taxon>
        <taxon>Chordata</taxon>
        <taxon>Craniata</taxon>
        <taxon>Vertebrata</taxon>
        <taxon>Euteleostomi</taxon>
        <taxon>Actinopterygii</taxon>
        <taxon>Neopterygii</taxon>
        <taxon>Teleostei</taxon>
        <taxon>Anguilliformes</taxon>
        <taxon>Anguillidae</taxon>
        <taxon>Anguilla</taxon>
    </lineage>
</organism>
<evidence type="ECO:0000313" key="1">
    <source>
        <dbReference type="EMBL" id="JAH98224.1"/>
    </source>
</evidence>
<sequence length="67" mass="8018">MLKVVQPKTVLHLHFVNRTKMAEWRRQFLFRSAVHMESKSICFSIFLKGILQVADFFFNLLDVMLFL</sequence>
<accession>A0A0E9X6J7</accession>
<dbReference type="EMBL" id="GBXM01010353">
    <property type="protein sequence ID" value="JAH98224.1"/>
    <property type="molecule type" value="Transcribed_RNA"/>
</dbReference>
<proteinExistence type="predicted"/>
<protein>
    <submittedName>
        <fullName evidence="1">Uncharacterized protein</fullName>
    </submittedName>
</protein>